<evidence type="ECO:0000313" key="2">
    <source>
        <dbReference type="EMBL" id="EFB90577.1"/>
    </source>
</evidence>
<comment type="caution">
    <text evidence="2">The sequence shown here is derived from an EMBL/GenBank/DDBJ whole genome shotgun (WGS) entry which is preliminary data.</text>
</comment>
<proteinExistence type="predicted"/>
<reference evidence="2 3" key="1">
    <citation type="submission" date="2009-12" db="EMBL/GenBank/DDBJ databases">
        <authorList>
            <person name="Shrivastava S."/>
            <person name="Madupu R."/>
            <person name="Durkin A.S."/>
            <person name="Torralba M."/>
            <person name="Methe B."/>
            <person name="Sutton G.G."/>
            <person name="Strausberg R.L."/>
            <person name="Nelson K.E."/>
        </authorList>
    </citation>
    <scope>NUCLEOTIDE SEQUENCE [LARGE SCALE GENOMIC DNA]</scope>
    <source>
        <strain evidence="2 3">W5455</strain>
    </source>
</reference>
<protein>
    <submittedName>
        <fullName evidence="2">Uncharacterized protein</fullName>
    </submittedName>
</protein>
<dbReference type="Proteomes" id="UP000006462">
    <property type="component" value="Unassembled WGS sequence"/>
</dbReference>
<name>A0ABP2HTL3_9BACT</name>
<dbReference type="EMBL" id="ADFP01000074">
    <property type="protein sequence ID" value="EFB90577.1"/>
    <property type="molecule type" value="Genomic_DNA"/>
</dbReference>
<keyword evidence="3" id="KW-1185">Reference proteome</keyword>
<organism evidence="2 3">
    <name type="scientific">Pyramidobacter piscolens W5455</name>
    <dbReference type="NCBI Taxonomy" id="352165"/>
    <lineage>
        <taxon>Bacteria</taxon>
        <taxon>Thermotogati</taxon>
        <taxon>Synergistota</taxon>
        <taxon>Synergistia</taxon>
        <taxon>Synergistales</taxon>
        <taxon>Dethiosulfovibrionaceae</taxon>
        <taxon>Pyramidobacter</taxon>
    </lineage>
</organism>
<feature type="region of interest" description="Disordered" evidence="1">
    <location>
        <begin position="34"/>
        <end position="53"/>
    </location>
</feature>
<gene>
    <name evidence="2" type="ORF">HMPREF7215_2365</name>
</gene>
<accession>A0ABP2HTL3</accession>
<sequence>MKHNEDENVFCAAGVSKKFPADFAAGMKMISRRRNVGGNGSRSAPRRAGKTRRRIFEGERGGKFLQSALANLAAKNYHIPSD</sequence>
<evidence type="ECO:0000313" key="3">
    <source>
        <dbReference type="Proteomes" id="UP000006462"/>
    </source>
</evidence>
<evidence type="ECO:0000256" key="1">
    <source>
        <dbReference type="SAM" id="MobiDB-lite"/>
    </source>
</evidence>
<feature type="compositionally biased region" description="Basic residues" evidence="1">
    <location>
        <begin position="44"/>
        <end position="53"/>
    </location>
</feature>